<dbReference type="Proteomes" id="UP000622860">
    <property type="component" value="Unassembled WGS sequence"/>
</dbReference>
<dbReference type="SFLD" id="SFLDS00003">
    <property type="entry name" value="Haloacid_Dehalogenase"/>
    <property type="match status" value="1"/>
</dbReference>
<dbReference type="Gene3D" id="3.40.50.1000">
    <property type="entry name" value="HAD superfamily/HAD-like"/>
    <property type="match status" value="1"/>
</dbReference>
<evidence type="ECO:0000313" key="2">
    <source>
        <dbReference type="Proteomes" id="UP000622860"/>
    </source>
</evidence>
<keyword evidence="2" id="KW-1185">Reference proteome</keyword>
<dbReference type="GO" id="GO:0005829">
    <property type="term" value="C:cytosol"/>
    <property type="evidence" value="ECO:0007669"/>
    <property type="project" value="TreeGrafter"/>
</dbReference>
<dbReference type="GO" id="GO:0016791">
    <property type="term" value="F:phosphatase activity"/>
    <property type="evidence" value="ECO:0007669"/>
    <property type="project" value="TreeGrafter"/>
</dbReference>
<dbReference type="SUPFAM" id="SSF56784">
    <property type="entry name" value="HAD-like"/>
    <property type="match status" value="1"/>
</dbReference>
<reference evidence="1" key="2">
    <citation type="submission" date="2020-09" db="EMBL/GenBank/DDBJ databases">
        <authorList>
            <person name="Sun Q."/>
            <person name="Zhou Y."/>
        </authorList>
    </citation>
    <scope>NUCLEOTIDE SEQUENCE</scope>
    <source>
        <strain evidence="1">CGMCC 1.12754</strain>
    </source>
</reference>
<dbReference type="PANTHER" id="PTHR10000">
    <property type="entry name" value="PHOSPHOSERINE PHOSPHATASE"/>
    <property type="match status" value="1"/>
</dbReference>
<dbReference type="SFLD" id="SFLDG01140">
    <property type="entry name" value="C2.B:_Phosphomannomutase_and_P"/>
    <property type="match status" value="1"/>
</dbReference>
<gene>
    <name evidence="1" type="ORF">GCM10011398_12850</name>
</gene>
<dbReference type="AlphaFoldDB" id="A0A917M1B0"/>
<dbReference type="InterPro" id="IPR006379">
    <property type="entry name" value="HAD-SF_hydro_IIB"/>
</dbReference>
<dbReference type="RefSeq" id="WP_188454540.1">
    <property type="nucleotide sequence ID" value="NZ_BMFR01000003.1"/>
</dbReference>
<dbReference type="NCBIfam" id="TIGR01484">
    <property type="entry name" value="HAD-SF-IIB"/>
    <property type="match status" value="1"/>
</dbReference>
<organism evidence="1 2">
    <name type="scientific">Virgibacillus oceani</name>
    <dbReference type="NCBI Taxonomy" id="1479511"/>
    <lineage>
        <taxon>Bacteria</taxon>
        <taxon>Bacillati</taxon>
        <taxon>Bacillota</taxon>
        <taxon>Bacilli</taxon>
        <taxon>Bacillales</taxon>
        <taxon>Bacillaceae</taxon>
        <taxon>Virgibacillus</taxon>
    </lineage>
</organism>
<dbReference type="GO" id="GO:0000287">
    <property type="term" value="F:magnesium ion binding"/>
    <property type="evidence" value="ECO:0007669"/>
    <property type="project" value="TreeGrafter"/>
</dbReference>
<proteinExistence type="predicted"/>
<evidence type="ECO:0000313" key="1">
    <source>
        <dbReference type="EMBL" id="GGG70212.1"/>
    </source>
</evidence>
<sequence length="257" mass="29009">MDKKIVFFDIDGTLVDFDKKIPLSTKVAIQQLKENGVYVAIATGRAPYMFENIRKELGIESFVSFNGQYVVFEGQLVYDNPLGQEELKRLYNASLAGDYPMIFMGAEEMRASQGDSKYIKESFDSLKFNYPDVDPEFYDDRSIYQALLFCERDAEKAFQNVHTSFRFLRWHDLSCDIMPDGGSKAIGVQKLIEASGLKVNDTYAFGDGLNDIEMIEEIGTGIAMGNAVHELKKIADYVTADVGEEGIYKALKHLHLI</sequence>
<accession>A0A917M1B0</accession>
<dbReference type="PANTHER" id="PTHR10000:SF25">
    <property type="entry name" value="PHOSPHATASE YKRA-RELATED"/>
    <property type="match status" value="1"/>
</dbReference>
<dbReference type="Pfam" id="PF08282">
    <property type="entry name" value="Hydrolase_3"/>
    <property type="match status" value="1"/>
</dbReference>
<dbReference type="InterPro" id="IPR023214">
    <property type="entry name" value="HAD_sf"/>
</dbReference>
<comment type="caution">
    <text evidence="1">The sequence shown here is derived from an EMBL/GenBank/DDBJ whole genome shotgun (WGS) entry which is preliminary data.</text>
</comment>
<dbReference type="CDD" id="cd07517">
    <property type="entry name" value="HAD_HPP"/>
    <property type="match status" value="1"/>
</dbReference>
<reference evidence="1" key="1">
    <citation type="journal article" date="2014" name="Int. J. Syst. Evol. Microbiol.">
        <title>Complete genome sequence of Corynebacterium casei LMG S-19264T (=DSM 44701T), isolated from a smear-ripened cheese.</title>
        <authorList>
            <consortium name="US DOE Joint Genome Institute (JGI-PGF)"/>
            <person name="Walter F."/>
            <person name="Albersmeier A."/>
            <person name="Kalinowski J."/>
            <person name="Ruckert C."/>
        </authorList>
    </citation>
    <scope>NUCLEOTIDE SEQUENCE</scope>
    <source>
        <strain evidence="1">CGMCC 1.12754</strain>
    </source>
</reference>
<dbReference type="InterPro" id="IPR036412">
    <property type="entry name" value="HAD-like_sf"/>
</dbReference>
<dbReference type="EMBL" id="BMFR01000003">
    <property type="protein sequence ID" value="GGG70212.1"/>
    <property type="molecule type" value="Genomic_DNA"/>
</dbReference>
<dbReference type="NCBIfam" id="TIGR00099">
    <property type="entry name" value="Cof-subfamily"/>
    <property type="match status" value="1"/>
</dbReference>
<dbReference type="InterPro" id="IPR000150">
    <property type="entry name" value="Cof"/>
</dbReference>
<protein>
    <submittedName>
        <fullName evidence="1">Phosphatase</fullName>
    </submittedName>
</protein>
<dbReference type="SFLD" id="SFLDG01144">
    <property type="entry name" value="C2.B.4:_PGP_Like"/>
    <property type="match status" value="1"/>
</dbReference>
<dbReference type="Gene3D" id="3.30.1240.10">
    <property type="match status" value="1"/>
</dbReference>
<name>A0A917M1B0_9BACI</name>